<evidence type="ECO:0000313" key="2">
    <source>
        <dbReference type="EMBL" id="KAL2731494.1"/>
    </source>
</evidence>
<name>A0ABD2BFH2_VESMC</name>
<keyword evidence="3" id="KW-1185">Reference proteome</keyword>
<reference evidence="2 3" key="1">
    <citation type="journal article" date="2024" name="Ann. Entomol. Soc. Am.">
        <title>Genomic analyses of the southern and eastern yellowjacket wasps (Hymenoptera: Vespidae) reveal evolutionary signatures of social life.</title>
        <authorList>
            <person name="Catto M.A."/>
            <person name="Caine P.B."/>
            <person name="Orr S.E."/>
            <person name="Hunt B.G."/>
            <person name="Goodisman M.A.D."/>
        </authorList>
    </citation>
    <scope>NUCLEOTIDE SEQUENCE [LARGE SCALE GENOMIC DNA]</scope>
    <source>
        <strain evidence="2">232</strain>
        <tissue evidence="2">Head and thorax</tissue>
    </source>
</reference>
<gene>
    <name evidence="2" type="ORF">V1477_015317</name>
</gene>
<proteinExistence type="predicted"/>
<evidence type="ECO:0000256" key="1">
    <source>
        <dbReference type="SAM" id="MobiDB-lite"/>
    </source>
</evidence>
<feature type="compositionally biased region" description="Basic and acidic residues" evidence="1">
    <location>
        <begin position="192"/>
        <end position="206"/>
    </location>
</feature>
<sequence>MDQGKDDARREKRTKRKCAYAPCLKIRNARMKSFVRELPSSSSSSSSSSSVLLRLLLILLLIAHHGRAETEESNDDPIASLHKTLKYWRWIYETYREEIKLGYCWADYLLGSSDIETDFISRIIENELTNLKETSIRRKCENDSRYCEDDFSYGNPSQYGVNAKSSFRRNYVEEESSKKDFEEISRANIEERYPSERTTIDQEDNSKNGLNHWPTLPNYPSQFTWRSSDKRSRRRSDHEDAAVPESVKVAYQGYSVKPKVFSSLSKKLTVDRESSSSETSSSTDTDAAGRLRFLPSRKVSDRDKGMARESSYISDREGTTATETTRSLSVEKYGRKLDTLNGIVDQGQDRRSLRENSKAPRDRSTTIEHPIFIEILRTLTVLVRVGQLIIEIVDSSEVLRCTRNYILKKAIEWIDA</sequence>
<accession>A0ABD2BFH2</accession>
<protein>
    <submittedName>
        <fullName evidence="2">Uncharacterized protein</fullName>
    </submittedName>
</protein>
<dbReference type="Proteomes" id="UP001607303">
    <property type="component" value="Unassembled WGS sequence"/>
</dbReference>
<dbReference type="EMBL" id="JAYRBN010000076">
    <property type="protein sequence ID" value="KAL2731494.1"/>
    <property type="molecule type" value="Genomic_DNA"/>
</dbReference>
<feature type="region of interest" description="Disordered" evidence="1">
    <location>
        <begin position="266"/>
        <end position="327"/>
    </location>
</feature>
<comment type="caution">
    <text evidence="2">The sequence shown here is derived from an EMBL/GenBank/DDBJ whole genome shotgun (WGS) entry which is preliminary data.</text>
</comment>
<dbReference type="AlphaFoldDB" id="A0ABD2BFH2"/>
<feature type="compositionally biased region" description="Basic and acidic residues" evidence="1">
    <location>
        <begin position="298"/>
        <end position="307"/>
    </location>
</feature>
<feature type="compositionally biased region" description="Low complexity" evidence="1">
    <location>
        <begin position="276"/>
        <end position="286"/>
    </location>
</feature>
<organism evidence="2 3">
    <name type="scientific">Vespula maculifrons</name>
    <name type="common">Eastern yellow jacket</name>
    <name type="synonym">Wasp</name>
    <dbReference type="NCBI Taxonomy" id="7453"/>
    <lineage>
        <taxon>Eukaryota</taxon>
        <taxon>Metazoa</taxon>
        <taxon>Ecdysozoa</taxon>
        <taxon>Arthropoda</taxon>
        <taxon>Hexapoda</taxon>
        <taxon>Insecta</taxon>
        <taxon>Pterygota</taxon>
        <taxon>Neoptera</taxon>
        <taxon>Endopterygota</taxon>
        <taxon>Hymenoptera</taxon>
        <taxon>Apocrita</taxon>
        <taxon>Aculeata</taxon>
        <taxon>Vespoidea</taxon>
        <taxon>Vespidae</taxon>
        <taxon>Vespinae</taxon>
        <taxon>Vespula</taxon>
    </lineage>
</organism>
<feature type="region of interest" description="Disordered" evidence="1">
    <location>
        <begin position="192"/>
        <end position="241"/>
    </location>
</feature>
<evidence type="ECO:0000313" key="3">
    <source>
        <dbReference type="Proteomes" id="UP001607303"/>
    </source>
</evidence>